<dbReference type="Pfam" id="PF01261">
    <property type="entry name" value="AP_endonuc_2"/>
    <property type="match status" value="1"/>
</dbReference>
<accession>A0A383F141</accession>
<name>A0A383F141_9ZZZZ</name>
<feature type="domain" description="Xylose isomerase-like TIM barrel" evidence="2">
    <location>
        <begin position="107"/>
        <end position="207"/>
    </location>
</feature>
<proteinExistence type="predicted"/>
<dbReference type="InterPro" id="IPR006311">
    <property type="entry name" value="TAT_signal"/>
</dbReference>
<dbReference type="InterPro" id="IPR013022">
    <property type="entry name" value="Xyl_isomerase-like_TIM-brl"/>
</dbReference>
<gene>
    <name evidence="3" type="ORF">METZ01_LOCUS515776</name>
</gene>
<feature type="non-terminal residue" evidence="3">
    <location>
        <position position="1"/>
    </location>
</feature>
<evidence type="ECO:0000313" key="3">
    <source>
        <dbReference type="EMBL" id="SVE62922.1"/>
    </source>
</evidence>
<feature type="region of interest" description="Disordered" evidence="1">
    <location>
        <begin position="1"/>
        <end position="20"/>
    </location>
</feature>
<evidence type="ECO:0000259" key="2">
    <source>
        <dbReference type="Pfam" id="PF01261"/>
    </source>
</evidence>
<protein>
    <recommendedName>
        <fullName evidence="2">Xylose isomerase-like TIM barrel domain-containing protein</fullName>
    </recommendedName>
</protein>
<feature type="compositionally biased region" description="Low complexity" evidence="1">
    <location>
        <begin position="1"/>
        <end position="15"/>
    </location>
</feature>
<organism evidence="3">
    <name type="scientific">marine metagenome</name>
    <dbReference type="NCBI Taxonomy" id="408172"/>
    <lineage>
        <taxon>unclassified sequences</taxon>
        <taxon>metagenomes</taxon>
        <taxon>ecological metagenomes</taxon>
    </lineage>
</organism>
<dbReference type="AlphaFoldDB" id="A0A383F141"/>
<reference evidence="3" key="1">
    <citation type="submission" date="2018-05" db="EMBL/GenBank/DDBJ databases">
        <authorList>
            <person name="Lanie J.A."/>
            <person name="Ng W.-L."/>
            <person name="Kazmierczak K.M."/>
            <person name="Andrzejewski T.M."/>
            <person name="Davidsen T.M."/>
            <person name="Wayne K.J."/>
            <person name="Tettelin H."/>
            <person name="Glass J.I."/>
            <person name="Rusch D."/>
            <person name="Podicherti R."/>
            <person name="Tsui H.-C.T."/>
            <person name="Winkler M.E."/>
        </authorList>
    </citation>
    <scope>NUCLEOTIDE SEQUENCE</scope>
</reference>
<sequence length="228" mass="24466">LESLLMKSPSSLSPSHEATSRLDRRGVLKGAAGLVAAGLAVAGTAHAAPPDVKKRKPRAIGVKKGRINQSVVSWCFAKHWNTEEMCGAANKLGCKSIELIAPEEWPVLKKHGLTCAISPIPVEGPPFIKGFNNPKYHDMVIEATRKAIDDSADFGCPNVISFTGYAEDVSSGDGAKNCVEGYKKVIGHAEKKGVNVCLEMLNTRDDSDPNKGHPGYQGDHIDYCMDII</sequence>
<feature type="non-terminal residue" evidence="3">
    <location>
        <position position="228"/>
    </location>
</feature>
<dbReference type="InterPro" id="IPR036237">
    <property type="entry name" value="Xyl_isomerase-like_sf"/>
</dbReference>
<dbReference type="EMBL" id="UINC01230689">
    <property type="protein sequence ID" value="SVE62922.1"/>
    <property type="molecule type" value="Genomic_DNA"/>
</dbReference>
<dbReference type="PROSITE" id="PS51318">
    <property type="entry name" value="TAT"/>
    <property type="match status" value="1"/>
</dbReference>
<evidence type="ECO:0000256" key="1">
    <source>
        <dbReference type="SAM" id="MobiDB-lite"/>
    </source>
</evidence>
<dbReference type="SUPFAM" id="SSF51658">
    <property type="entry name" value="Xylose isomerase-like"/>
    <property type="match status" value="1"/>
</dbReference>
<dbReference type="Gene3D" id="3.20.20.150">
    <property type="entry name" value="Divalent-metal-dependent TIM barrel enzymes"/>
    <property type="match status" value="1"/>
</dbReference>